<feature type="domain" description="N-acetyltransferase" evidence="1">
    <location>
        <begin position="270"/>
        <end position="414"/>
    </location>
</feature>
<dbReference type="SUPFAM" id="SSF55136">
    <property type="entry name" value="Probable bacterial effector-binding domain"/>
    <property type="match status" value="1"/>
</dbReference>
<dbReference type="InterPro" id="IPR010499">
    <property type="entry name" value="AraC_E-bd"/>
</dbReference>
<accession>A0A0U5JF66</accession>
<dbReference type="SUPFAM" id="SSF55729">
    <property type="entry name" value="Acyl-CoA N-acyltransferases (Nat)"/>
    <property type="match status" value="1"/>
</dbReference>
<organism evidence="2 3">
    <name type="scientific">Candidatus Protochlamydia naegleriophila</name>
    <dbReference type="NCBI Taxonomy" id="389348"/>
    <lineage>
        <taxon>Bacteria</taxon>
        <taxon>Pseudomonadati</taxon>
        <taxon>Chlamydiota</taxon>
        <taxon>Chlamydiia</taxon>
        <taxon>Parachlamydiales</taxon>
        <taxon>Parachlamydiaceae</taxon>
        <taxon>Candidatus Protochlamydia</taxon>
    </lineage>
</organism>
<dbReference type="SMART" id="SM00871">
    <property type="entry name" value="AraC_E_bind"/>
    <property type="match status" value="1"/>
</dbReference>
<keyword evidence="3" id="KW-1185">Reference proteome</keyword>
<dbReference type="EMBL" id="LN879502">
    <property type="protein sequence ID" value="CUI17444.1"/>
    <property type="molecule type" value="Genomic_DNA"/>
</dbReference>
<dbReference type="Pfam" id="PF14526">
    <property type="entry name" value="Cass2"/>
    <property type="match status" value="1"/>
</dbReference>
<dbReference type="InterPro" id="IPR016181">
    <property type="entry name" value="Acyl_CoA_acyltransferase"/>
</dbReference>
<reference evidence="3" key="1">
    <citation type="submission" date="2015-09" db="EMBL/GenBank/DDBJ databases">
        <authorList>
            <person name="Bertelli C."/>
        </authorList>
    </citation>
    <scope>NUCLEOTIDE SEQUENCE [LARGE SCALE GENOMIC DNA]</scope>
    <source>
        <strain evidence="3">KNic</strain>
    </source>
</reference>
<dbReference type="KEGG" id="pnl:PNK_1837"/>
<evidence type="ECO:0000259" key="1">
    <source>
        <dbReference type="PROSITE" id="PS51186"/>
    </source>
</evidence>
<proteinExistence type="predicted"/>
<dbReference type="InterPro" id="IPR029441">
    <property type="entry name" value="Cass2"/>
</dbReference>
<protein>
    <recommendedName>
        <fullName evidence="1">N-acetyltransferase domain-containing protein</fullName>
    </recommendedName>
</protein>
<dbReference type="AlphaFoldDB" id="A0A0U5JF66"/>
<dbReference type="Proteomes" id="UP000069902">
    <property type="component" value="Chromosome cPNK"/>
</dbReference>
<dbReference type="PROSITE" id="PS51186">
    <property type="entry name" value="GNAT"/>
    <property type="match status" value="1"/>
</dbReference>
<name>A0A0U5JF66_9BACT</name>
<dbReference type="PATRIC" id="fig|389348.3.peg.2064"/>
<dbReference type="STRING" id="389348.PNK_1837"/>
<evidence type="ECO:0000313" key="3">
    <source>
        <dbReference type="Proteomes" id="UP000069902"/>
    </source>
</evidence>
<dbReference type="InterPro" id="IPR053182">
    <property type="entry name" value="YobU-like_regulator"/>
</dbReference>
<gene>
    <name evidence="2" type="ORF">PNK_1837</name>
</gene>
<dbReference type="Gene3D" id="3.40.630.30">
    <property type="match status" value="1"/>
</dbReference>
<sequence length="414" mass="46206">MHQVIEHQGNKFFIGLELRTNNEECSLAMPAHKERFFKEKILSKIPNKTSGDILALYTNYEGDYTKPYSWILGCEVSSLEHVPEGLVGKMIPQSKYAVYTTKGEFPQGLIAAWQDIWKSSLPRSYTTDFEVYPSDFDPQHKPEVKVYISIEDALLKSVLQGRFDTFRSGSICSPLPEADFKDTSQNSLYAWGMDYVCGNGVMEKNIDRIPTEEEIDLAIQYFSAKNLPFMWWTSAKTLETRGFQFGGILTGIALDISQGVPSTLPASPNLTIQIVQTESELKVFTDLAADAFAMNPKATEQWLVLNDAVMRQGEQVHFMAYLDGVPVGTATLSVSSSSAGIWNLATLLQQRKHGIGGALVHAALLEAKKRQYAQVMAILMPKGLAWGLFTKLGFQAVCEFPFYIYGVSAEELEK</sequence>
<dbReference type="InParanoid" id="A0A0U5JF66"/>
<evidence type="ECO:0000313" key="2">
    <source>
        <dbReference type="EMBL" id="CUI17444.1"/>
    </source>
</evidence>
<dbReference type="InterPro" id="IPR011256">
    <property type="entry name" value="Reg_factor_effector_dom_sf"/>
</dbReference>
<dbReference type="Gene3D" id="3.20.80.10">
    <property type="entry name" value="Regulatory factor, effector binding domain"/>
    <property type="match status" value="1"/>
</dbReference>
<dbReference type="PANTHER" id="PTHR36444">
    <property type="entry name" value="TRANSCRIPTIONAL REGULATOR PROTEIN YOBU-RELATED"/>
    <property type="match status" value="1"/>
</dbReference>
<dbReference type="RefSeq" id="WP_059061631.1">
    <property type="nucleotide sequence ID" value="NZ_LN879502.1"/>
</dbReference>
<dbReference type="Pfam" id="PF00583">
    <property type="entry name" value="Acetyltransf_1"/>
    <property type="match status" value="1"/>
</dbReference>
<dbReference type="InterPro" id="IPR000182">
    <property type="entry name" value="GNAT_dom"/>
</dbReference>
<dbReference type="PANTHER" id="PTHR36444:SF2">
    <property type="entry name" value="TRANSCRIPTIONAL REGULATOR PROTEIN YOBU-RELATED"/>
    <property type="match status" value="1"/>
</dbReference>
<dbReference type="GO" id="GO:0016747">
    <property type="term" value="F:acyltransferase activity, transferring groups other than amino-acyl groups"/>
    <property type="evidence" value="ECO:0007669"/>
    <property type="project" value="InterPro"/>
</dbReference>